<dbReference type="SUPFAM" id="SSF52540">
    <property type="entry name" value="P-loop containing nucleoside triphosphate hydrolases"/>
    <property type="match status" value="1"/>
</dbReference>
<organism evidence="11 12">
    <name type="scientific">Desulfosarcina widdelii</name>
    <dbReference type="NCBI Taxonomy" id="947919"/>
    <lineage>
        <taxon>Bacteria</taxon>
        <taxon>Pseudomonadati</taxon>
        <taxon>Thermodesulfobacteriota</taxon>
        <taxon>Desulfobacteria</taxon>
        <taxon>Desulfobacterales</taxon>
        <taxon>Desulfosarcinaceae</taxon>
        <taxon>Desulfosarcina</taxon>
    </lineage>
</organism>
<dbReference type="InterPro" id="IPR027417">
    <property type="entry name" value="P-loop_NTPase"/>
</dbReference>
<keyword evidence="5 9" id="KW-0547">Nucleotide-binding</keyword>
<dbReference type="Pfam" id="PF00625">
    <property type="entry name" value="Guanylate_kin"/>
    <property type="match status" value="1"/>
</dbReference>
<dbReference type="GO" id="GO:0005829">
    <property type="term" value="C:cytosol"/>
    <property type="evidence" value="ECO:0007669"/>
    <property type="project" value="TreeGrafter"/>
</dbReference>
<dbReference type="GO" id="GO:0005524">
    <property type="term" value="F:ATP binding"/>
    <property type="evidence" value="ECO:0007669"/>
    <property type="project" value="UniProtKB-UniRule"/>
</dbReference>
<accession>A0A5K7ZLX0</accession>
<comment type="similarity">
    <text evidence="1 9">Belongs to the guanylate kinase family.</text>
</comment>
<dbReference type="InterPro" id="IPR020590">
    <property type="entry name" value="Guanylate_kinase_CS"/>
</dbReference>
<gene>
    <name evidence="9 11" type="primary">gmk</name>
    <name evidence="11" type="ORF">DSCW_67310</name>
</gene>
<dbReference type="EC" id="2.7.4.8" evidence="2 9"/>
<evidence type="ECO:0000256" key="4">
    <source>
        <dbReference type="ARBA" id="ARBA00022679"/>
    </source>
</evidence>
<comment type="subcellular location">
    <subcellularLocation>
        <location evidence="9">Cytoplasm</location>
    </subcellularLocation>
</comment>
<proteinExistence type="inferred from homology"/>
<evidence type="ECO:0000256" key="6">
    <source>
        <dbReference type="ARBA" id="ARBA00022777"/>
    </source>
</evidence>
<protein>
    <recommendedName>
        <fullName evidence="3 9">Guanylate kinase</fullName>
        <ecNumber evidence="2 9">2.7.4.8</ecNumber>
    </recommendedName>
    <alternativeName>
        <fullName evidence="8 9">GMP kinase</fullName>
    </alternativeName>
</protein>
<dbReference type="NCBIfam" id="TIGR03263">
    <property type="entry name" value="guanyl_kin"/>
    <property type="match status" value="1"/>
</dbReference>
<dbReference type="PROSITE" id="PS50052">
    <property type="entry name" value="GUANYLATE_KINASE_2"/>
    <property type="match status" value="1"/>
</dbReference>
<keyword evidence="9" id="KW-0963">Cytoplasm</keyword>
<dbReference type="PANTHER" id="PTHR23117">
    <property type="entry name" value="GUANYLATE KINASE-RELATED"/>
    <property type="match status" value="1"/>
</dbReference>
<dbReference type="InterPro" id="IPR008145">
    <property type="entry name" value="GK/Ca_channel_bsu"/>
</dbReference>
<dbReference type="PROSITE" id="PS00856">
    <property type="entry name" value="GUANYLATE_KINASE_1"/>
    <property type="match status" value="1"/>
</dbReference>
<dbReference type="InterPro" id="IPR008144">
    <property type="entry name" value="Guanylate_kin-like_dom"/>
</dbReference>
<name>A0A5K7ZLX0_9BACT</name>
<evidence type="ECO:0000256" key="3">
    <source>
        <dbReference type="ARBA" id="ARBA00016296"/>
    </source>
</evidence>
<dbReference type="Gene3D" id="3.30.63.10">
    <property type="entry name" value="Guanylate Kinase phosphate binding domain"/>
    <property type="match status" value="1"/>
</dbReference>
<dbReference type="FunFam" id="3.30.63.10:FF:000002">
    <property type="entry name" value="Guanylate kinase 1"/>
    <property type="match status" value="1"/>
</dbReference>
<keyword evidence="7 9" id="KW-0067">ATP-binding</keyword>
<dbReference type="EMBL" id="AP021875">
    <property type="protein sequence ID" value="BBO79314.1"/>
    <property type="molecule type" value="Genomic_DNA"/>
</dbReference>
<evidence type="ECO:0000256" key="9">
    <source>
        <dbReference type="HAMAP-Rule" id="MF_00328"/>
    </source>
</evidence>
<feature type="binding site" evidence="9">
    <location>
        <begin position="24"/>
        <end position="31"/>
    </location>
    <ligand>
        <name>ATP</name>
        <dbReference type="ChEBI" id="CHEBI:30616"/>
    </ligand>
</feature>
<reference evidence="11 12" key="1">
    <citation type="submission" date="2019-11" db="EMBL/GenBank/DDBJ databases">
        <title>Comparative genomics of hydrocarbon-degrading Desulfosarcina strains.</title>
        <authorList>
            <person name="Watanabe M."/>
            <person name="Kojima H."/>
            <person name="Fukui M."/>
        </authorList>
    </citation>
    <scope>NUCLEOTIDE SEQUENCE [LARGE SCALE GENOMIC DNA]</scope>
    <source>
        <strain evidence="11 12">PP31</strain>
    </source>
</reference>
<comment type="function">
    <text evidence="9">Essential for recycling GMP and indirectly, cGMP.</text>
</comment>
<evidence type="ECO:0000256" key="5">
    <source>
        <dbReference type="ARBA" id="ARBA00022741"/>
    </source>
</evidence>
<dbReference type="KEGG" id="dwd:DSCW_67310"/>
<dbReference type="PANTHER" id="PTHR23117:SF13">
    <property type="entry name" value="GUANYLATE KINASE"/>
    <property type="match status" value="1"/>
</dbReference>
<keyword evidence="4 9" id="KW-0808">Transferase</keyword>
<dbReference type="HAMAP" id="MF_00328">
    <property type="entry name" value="Guanylate_kinase"/>
    <property type="match status" value="1"/>
</dbReference>
<dbReference type="GO" id="GO:0004385">
    <property type="term" value="F:GMP kinase activity"/>
    <property type="evidence" value="ECO:0007669"/>
    <property type="project" value="UniProtKB-UniRule"/>
</dbReference>
<evidence type="ECO:0000256" key="1">
    <source>
        <dbReference type="ARBA" id="ARBA00005790"/>
    </source>
</evidence>
<dbReference type="Proteomes" id="UP000427769">
    <property type="component" value="Chromosome"/>
</dbReference>
<sequence>MSGLAAQQDHRQAQKKGRLFVVSAPSGAGKTTLCRAAREKLPHLVYSVSSTTRRPRKGEVDGQDYFFVSEAQFRAGIERGLWAEWARVHDNYYGTSAQFLDDHLQAGRDVLLDIDVQGARQILQRYPEADTIFIAAPSMAVLRQRLNARGLDSPEVIELRMKNARAEMDCRDLYRHVVVNDDLDAAIERFVDILSGGAD</sequence>
<keyword evidence="12" id="KW-1185">Reference proteome</keyword>
<evidence type="ECO:0000256" key="7">
    <source>
        <dbReference type="ARBA" id="ARBA00022840"/>
    </source>
</evidence>
<evidence type="ECO:0000256" key="8">
    <source>
        <dbReference type="ARBA" id="ARBA00030128"/>
    </source>
</evidence>
<feature type="domain" description="Guanylate kinase-like" evidence="10">
    <location>
        <begin position="17"/>
        <end position="195"/>
    </location>
</feature>
<dbReference type="Gene3D" id="3.40.50.300">
    <property type="entry name" value="P-loop containing nucleotide triphosphate hydrolases"/>
    <property type="match status" value="1"/>
</dbReference>
<dbReference type="AlphaFoldDB" id="A0A5K7ZLX0"/>
<dbReference type="SMART" id="SM00072">
    <property type="entry name" value="GuKc"/>
    <property type="match status" value="1"/>
</dbReference>
<evidence type="ECO:0000313" key="11">
    <source>
        <dbReference type="EMBL" id="BBO79314.1"/>
    </source>
</evidence>
<dbReference type="CDD" id="cd00071">
    <property type="entry name" value="GMPK"/>
    <property type="match status" value="1"/>
</dbReference>
<evidence type="ECO:0000313" key="12">
    <source>
        <dbReference type="Proteomes" id="UP000427769"/>
    </source>
</evidence>
<evidence type="ECO:0000256" key="2">
    <source>
        <dbReference type="ARBA" id="ARBA00012961"/>
    </source>
</evidence>
<evidence type="ECO:0000259" key="10">
    <source>
        <dbReference type="PROSITE" id="PS50052"/>
    </source>
</evidence>
<dbReference type="InterPro" id="IPR017665">
    <property type="entry name" value="Guanylate_kinase"/>
</dbReference>
<comment type="catalytic activity">
    <reaction evidence="9">
        <text>GMP + ATP = GDP + ADP</text>
        <dbReference type="Rhea" id="RHEA:20780"/>
        <dbReference type="ChEBI" id="CHEBI:30616"/>
        <dbReference type="ChEBI" id="CHEBI:58115"/>
        <dbReference type="ChEBI" id="CHEBI:58189"/>
        <dbReference type="ChEBI" id="CHEBI:456216"/>
        <dbReference type="EC" id="2.7.4.8"/>
    </reaction>
</comment>
<keyword evidence="6 9" id="KW-0418">Kinase</keyword>